<proteinExistence type="predicted"/>
<evidence type="ECO:0000313" key="2">
    <source>
        <dbReference type="EMBL" id="SPD16061.1"/>
    </source>
</evidence>
<accession>A0A2N9HWM7</accession>
<keyword evidence="1" id="KW-0472">Membrane</keyword>
<name>A0A2N9HWM7_FAGSY</name>
<feature type="transmembrane region" description="Helical" evidence="1">
    <location>
        <begin position="20"/>
        <end position="39"/>
    </location>
</feature>
<dbReference type="AlphaFoldDB" id="A0A2N9HWM7"/>
<evidence type="ECO:0000256" key="1">
    <source>
        <dbReference type="SAM" id="Phobius"/>
    </source>
</evidence>
<keyword evidence="1" id="KW-1133">Transmembrane helix</keyword>
<sequence>MGLGLLVGNMVVDGVVVGNGLGLADLGLGLPISTWAGYARRSRSRPHLRERERVIEWDRPLVKVGESLRL</sequence>
<protein>
    <submittedName>
        <fullName evidence="2">Uncharacterized protein</fullName>
    </submittedName>
</protein>
<dbReference type="EMBL" id="OIVN01004212">
    <property type="protein sequence ID" value="SPD16061.1"/>
    <property type="molecule type" value="Genomic_DNA"/>
</dbReference>
<organism evidence="2">
    <name type="scientific">Fagus sylvatica</name>
    <name type="common">Beechnut</name>
    <dbReference type="NCBI Taxonomy" id="28930"/>
    <lineage>
        <taxon>Eukaryota</taxon>
        <taxon>Viridiplantae</taxon>
        <taxon>Streptophyta</taxon>
        <taxon>Embryophyta</taxon>
        <taxon>Tracheophyta</taxon>
        <taxon>Spermatophyta</taxon>
        <taxon>Magnoliopsida</taxon>
        <taxon>eudicotyledons</taxon>
        <taxon>Gunneridae</taxon>
        <taxon>Pentapetalae</taxon>
        <taxon>rosids</taxon>
        <taxon>fabids</taxon>
        <taxon>Fagales</taxon>
        <taxon>Fagaceae</taxon>
        <taxon>Fagus</taxon>
    </lineage>
</organism>
<reference evidence="2" key="1">
    <citation type="submission" date="2018-02" db="EMBL/GenBank/DDBJ databases">
        <authorList>
            <person name="Cohen D.B."/>
            <person name="Kent A.D."/>
        </authorList>
    </citation>
    <scope>NUCLEOTIDE SEQUENCE</scope>
</reference>
<gene>
    <name evidence="2" type="ORF">FSB_LOCUS43943</name>
</gene>
<keyword evidence="1" id="KW-0812">Transmembrane</keyword>